<feature type="compositionally biased region" description="Low complexity" evidence="1">
    <location>
        <begin position="90"/>
        <end position="108"/>
    </location>
</feature>
<feature type="region of interest" description="Disordered" evidence="1">
    <location>
        <begin position="1"/>
        <end position="108"/>
    </location>
</feature>
<dbReference type="AlphaFoldDB" id="A0A9W7BNQ5"/>
<name>A0A9W7BNQ5_9STRA</name>
<accession>A0A9W7BNQ5</accession>
<gene>
    <name evidence="2" type="ORF">TrVE_jg6793</name>
</gene>
<dbReference type="EMBL" id="BRXX01000114">
    <property type="protein sequence ID" value="GMH91275.1"/>
    <property type="molecule type" value="Genomic_DNA"/>
</dbReference>
<keyword evidence="3" id="KW-1185">Reference proteome</keyword>
<dbReference type="Proteomes" id="UP001165160">
    <property type="component" value="Unassembled WGS sequence"/>
</dbReference>
<comment type="caution">
    <text evidence="2">The sequence shown here is derived from an EMBL/GenBank/DDBJ whole genome shotgun (WGS) entry which is preliminary data.</text>
</comment>
<evidence type="ECO:0000256" key="1">
    <source>
        <dbReference type="SAM" id="MobiDB-lite"/>
    </source>
</evidence>
<protein>
    <submittedName>
        <fullName evidence="2">Uncharacterized protein</fullName>
    </submittedName>
</protein>
<organism evidence="2 3">
    <name type="scientific">Triparma verrucosa</name>
    <dbReference type="NCBI Taxonomy" id="1606542"/>
    <lineage>
        <taxon>Eukaryota</taxon>
        <taxon>Sar</taxon>
        <taxon>Stramenopiles</taxon>
        <taxon>Ochrophyta</taxon>
        <taxon>Bolidophyceae</taxon>
        <taxon>Parmales</taxon>
        <taxon>Triparmaceae</taxon>
        <taxon>Triparma</taxon>
    </lineage>
</organism>
<evidence type="ECO:0000313" key="3">
    <source>
        <dbReference type="Proteomes" id="UP001165160"/>
    </source>
</evidence>
<feature type="compositionally biased region" description="Basic and acidic residues" evidence="1">
    <location>
        <begin position="1"/>
        <end position="14"/>
    </location>
</feature>
<reference evidence="3" key="1">
    <citation type="journal article" date="2023" name="Commun. Biol.">
        <title>Genome analysis of Parmales, the sister group of diatoms, reveals the evolutionary specialization of diatoms from phago-mixotrophs to photoautotrophs.</title>
        <authorList>
            <person name="Ban H."/>
            <person name="Sato S."/>
            <person name="Yoshikawa S."/>
            <person name="Yamada K."/>
            <person name="Nakamura Y."/>
            <person name="Ichinomiya M."/>
            <person name="Sato N."/>
            <person name="Blanc-Mathieu R."/>
            <person name="Endo H."/>
            <person name="Kuwata A."/>
            <person name="Ogata H."/>
        </authorList>
    </citation>
    <scope>NUCLEOTIDE SEQUENCE [LARGE SCALE GENOMIC DNA]</scope>
    <source>
        <strain evidence="3">NIES 3699</strain>
    </source>
</reference>
<sequence length="193" mass="21430">MPNGKNEESLKQEKGAMTSTEAQEVAFRVAGGNDEKLTANSTLAEKRLENAQEYAPPNNANRKRKDAPAEDPVANKHTRIRQGDKHSIEGEQQGQAQTTQQRAAQIAQQRATAYNNNNFTNPYTMAAAANQMAGQQEYVQHVQHQQQQQTAPVSLVEDAELITLRAQLHQQKAALEVVKKNLKILNDTFGKRS</sequence>
<proteinExistence type="predicted"/>
<evidence type="ECO:0000313" key="2">
    <source>
        <dbReference type="EMBL" id="GMH91275.1"/>
    </source>
</evidence>